<dbReference type="InterPro" id="IPR023271">
    <property type="entry name" value="Aquaporin-like"/>
</dbReference>
<evidence type="ECO:0000256" key="4">
    <source>
        <dbReference type="ARBA" id="ARBA00023136"/>
    </source>
</evidence>
<dbReference type="GO" id="GO:0005886">
    <property type="term" value="C:plasma membrane"/>
    <property type="evidence" value="ECO:0007669"/>
    <property type="project" value="TreeGrafter"/>
</dbReference>
<dbReference type="InterPro" id="IPR000292">
    <property type="entry name" value="For/NO2_transpt"/>
</dbReference>
<comment type="similarity">
    <text evidence="5">Belongs to the FNT transporter (TC 1.A.16) family.</text>
</comment>
<dbReference type="PANTHER" id="PTHR30520:SF6">
    <property type="entry name" value="FORMATE_NITRATE FAMILY TRANSPORTER (EUROFUNG)"/>
    <property type="match status" value="1"/>
</dbReference>
<dbReference type="HOGENOM" id="CLU_036896_1_2_6"/>
<evidence type="ECO:0000256" key="3">
    <source>
        <dbReference type="ARBA" id="ARBA00022989"/>
    </source>
</evidence>
<evidence type="ECO:0000256" key="1">
    <source>
        <dbReference type="ARBA" id="ARBA00004141"/>
    </source>
</evidence>
<dbReference type="GO" id="GO:0015499">
    <property type="term" value="F:formate transmembrane transporter activity"/>
    <property type="evidence" value="ECO:0007669"/>
    <property type="project" value="TreeGrafter"/>
</dbReference>
<feature type="region of interest" description="Disordered" evidence="6">
    <location>
        <begin position="1"/>
        <end position="36"/>
    </location>
</feature>
<evidence type="ECO:0000256" key="2">
    <source>
        <dbReference type="ARBA" id="ARBA00022692"/>
    </source>
</evidence>
<dbReference type="RefSeq" id="WP_005002072.1">
    <property type="nucleotide sequence ID" value="NZ_CH672427.1"/>
</dbReference>
<sequence length="311" mass="33032">MSDSEKSRRQGKPTHGDNPSVTNPAGNPLAGNPNAAAAGTLPAAPSNVTVAETVPPAEMGAAIAADAAKKAKFPVSHLLVRGFLCTPFLGYGAAVVFAMVSAGIPLGAAGLIFPVGYVTLSFLGLEMATGSFAVMPIGLYAGTVTLWQLIRNWFWTLVGNLIGGIFFAWLLWFSLTYGGAVPPNPMLVHIAHVAEHKVAYSQFGIIGWCAAIGMGVLCNWLVSLGSVMSKSSRSTLGRAVLMWIPIGTFFALGFEHTVVNMWLIPTGMFSGADVSIYQWWVWNQIPVTIGNILGAMVFNGTLWYYTHALNP</sequence>
<feature type="transmembrane region" description="Helical" evidence="7">
    <location>
        <begin position="205"/>
        <end position="228"/>
    </location>
</feature>
<comment type="subcellular location">
    <subcellularLocation>
        <location evidence="1">Membrane</location>
        <topology evidence="1">Multi-pass membrane protein</topology>
    </subcellularLocation>
</comment>
<dbReference type="Pfam" id="PF01226">
    <property type="entry name" value="Form_Nir_trans"/>
    <property type="match status" value="1"/>
</dbReference>
<evidence type="ECO:0000313" key="9">
    <source>
        <dbReference type="Proteomes" id="UP000003374"/>
    </source>
</evidence>
<keyword evidence="2 7" id="KW-0812">Transmembrane</keyword>
<dbReference type="STRING" id="314278.NB231_09928"/>
<dbReference type="Gene3D" id="1.20.1080.10">
    <property type="entry name" value="Glycerol uptake facilitator protein"/>
    <property type="match status" value="1"/>
</dbReference>
<proteinExistence type="inferred from homology"/>
<name>A4BNG3_9GAMM</name>
<comment type="caution">
    <text evidence="8">The sequence shown here is derived from an EMBL/GenBank/DDBJ whole genome shotgun (WGS) entry which is preliminary data.</text>
</comment>
<protein>
    <submittedName>
        <fullName evidence="8">Formate/nitrite transporter</fullName>
    </submittedName>
</protein>
<dbReference type="eggNOG" id="COG2116">
    <property type="taxonomic scope" value="Bacteria"/>
</dbReference>
<feature type="transmembrane region" description="Helical" evidence="7">
    <location>
        <begin position="240"/>
        <end position="264"/>
    </location>
</feature>
<keyword evidence="4 7" id="KW-0472">Membrane</keyword>
<organism evidence="8 9">
    <name type="scientific">Nitrococcus mobilis Nb-231</name>
    <dbReference type="NCBI Taxonomy" id="314278"/>
    <lineage>
        <taxon>Bacteria</taxon>
        <taxon>Pseudomonadati</taxon>
        <taxon>Pseudomonadota</taxon>
        <taxon>Gammaproteobacteria</taxon>
        <taxon>Chromatiales</taxon>
        <taxon>Ectothiorhodospiraceae</taxon>
        <taxon>Nitrococcus</taxon>
    </lineage>
</organism>
<feature type="compositionally biased region" description="Low complexity" evidence="6">
    <location>
        <begin position="22"/>
        <end position="36"/>
    </location>
</feature>
<accession>A4BNG3</accession>
<evidence type="ECO:0000313" key="8">
    <source>
        <dbReference type="EMBL" id="EAR22762.1"/>
    </source>
</evidence>
<reference evidence="8 9" key="1">
    <citation type="submission" date="2006-02" db="EMBL/GenBank/DDBJ databases">
        <authorList>
            <person name="Waterbury J."/>
            <person name="Ferriera S."/>
            <person name="Johnson J."/>
            <person name="Kravitz S."/>
            <person name="Halpern A."/>
            <person name="Remington K."/>
            <person name="Beeson K."/>
            <person name="Tran B."/>
            <person name="Rogers Y.-H."/>
            <person name="Friedman R."/>
            <person name="Venter J.C."/>
        </authorList>
    </citation>
    <scope>NUCLEOTIDE SEQUENCE [LARGE SCALE GENOMIC DNA]</scope>
    <source>
        <strain evidence="8 9">Nb-231</strain>
    </source>
</reference>
<keyword evidence="3 7" id="KW-1133">Transmembrane helix</keyword>
<evidence type="ECO:0000256" key="7">
    <source>
        <dbReference type="SAM" id="Phobius"/>
    </source>
</evidence>
<gene>
    <name evidence="8" type="ORF">NB231_09928</name>
</gene>
<keyword evidence="9" id="KW-1185">Reference proteome</keyword>
<dbReference type="EMBL" id="AAOF01000002">
    <property type="protein sequence ID" value="EAR22762.1"/>
    <property type="molecule type" value="Genomic_DNA"/>
</dbReference>
<feature type="transmembrane region" description="Helical" evidence="7">
    <location>
        <begin position="153"/>
        <end position="175"/>
    </location>
</feature>
<dbReference type="Proteomes" id="UP000003374">
    <property type="component" value="Unassembled WGS sequence"/>
</dbReference>
<dbReference type="AlphaFoldDB" id="A4BNG3"/>
<dbReference type="PANTHER" id="PTHR30520">
    <property type="entry name" value="FORMATE TRANSPORTER-RELATED"/>
    <property type="match status" value="1"/>
</dbReference>
<evidence type="ECO:0000256" key="6">
    <source>
        <dbReference type="SAM" id="MobiDB-lite"/>
    </source>
</evidence>
<feature type="transmembrane region" description="Helical" evidence="7">
    <location>
        <begin position="284"/>
        <end position="305"/>
    </location>
</feature>
<feature type="transmembrane region" description="Helical" evidence="7">
    <location>
        <begin position="88"/>
        <end position="113"/>
    </location>
</feature>
<feature type="transmembrane region" description="Helical" evidence="7">
    <location>
        <begin position="119"/>
        <end position="141"/>
    </location>
</feature>
<evidence type="ECO:0000256" key="5">
    <source>
        <dbReference type="ARBA" id="ARBA00049660"/>
    </source>
</evidence>